<sequence>MTLEKGGSVLAMTVETGDLCRCQSARKMPSDHDKKGADSGNSSGQWVSLTAFVTRGWLVGRKGRRGKNFWSLCAVETGSGLLRTASSP</sequence>
<dbReference type="EMBL" id="WIXJ01000006">
    <property type="protein sequence ID" value="MQY52006.1"/>
    <property type="molecule type" value="Genomic_DNA"/>
</dbReference>
<evidence type="ECO:0000313" key="1">
    <source>
        <dbReference type="EMBL" id="MQY52006.1"/>
    </source>
</evidence>
<dbReference type="AlphaFoldDB" id="A0A6L5JY84"/>
<accession>A0A6L5JY84</accession>
<comment type="caution">
    <text evidence="1">The sequence shown here is derived from an EMBL/GenBank/DDBJ whole genome shotgun (WGS) entry which is preliminary data.</text>
</comment>
<organism evidence="1 2">
    <name type="scientific">Rhodocyclus tenuis</name>
    <name type="common">Rhodospirillum tenue</name>
    <dbReference type="NCBI Taxonomy" id="1066"/>
    <lineage>
        <taxon>Bacteria</taxon>
        <taxon>Pseudomonadati</taxon>
        <taxon>Pseudomonadota</taxon>
        <taxon>Betaproteobacteria</taxon>
        <taxon>Rhodocyclales</taxon>
        <taxon>Rhodocyclaceae</taxon>
        <taxon>Rhodocyclus</taxon>
    </lineage>
</organism>
<reference evidence="1 2" key="1">
    <citation type="submission" date="2019-10" db="EMBL/GenBank/DDBJ databases">
        <title>Whole-genome sequence of the purple nonsulfur photosynthetic bacterium Rhodocyclus tenuis.</title>
        <authorList>
            <person name="Kyndt J.A."/>
            <person name="Meyer T.E."/>
        </authorList>
    </citation>
    <scope>NUCLEOTIDE SEQUENCE [LARGE SCALE GENOMIC DNA]</scope>
    <source>
        <strain evidence="1 2">DSM 110</strain>
    </source>
</reference>
<gene>
    <name evidence="1" type="ORF">GHK24_09475</name>
</gene>
<dbReference type="Proteomes" id="UP000480275">
    <property type="component" value="Unassembled WGS sequence"/>
</dbReference>
<evidence type="ECO:0000313" key="2">
    <source>
        <dbReference type="Proteomes" id="UP000480275"/>
    </source>
</evidence>
<name>A0A6L5JY84_RHOTE</name>
<proteinExistence type="predicted"/>
<protein>
    <submittedName>
        <fullName evidence="1">Uncharacterized protein</fullName>
    </submittedName>
</protein>